<dbReference type="EMBL" id="CM017617">
    <property type="protein sequence ID" value="TYI15758.1"/>
    <property type="molecule type" value="Genomic_DNA"/>
</dbReference>
<dbReference type="UniPathway" id="UPA00058">
    <property type="reaction ID" value="UER00102"/>
</dbReference>
<keyword evidence="2 5" id="KW-0808">Transferase</keyword>
<feature type="binding site" evidence="4">
    <location>
        <position position="209"/>
    </location>
    <ligand>
        <name>CoA</name>
        <dbReference type="ChEBI" id="CHEBI:57287"/>
    </ligand>
</feature>
<dbReference type="Proteomes" id="UP000322667">
    <property type="component" value="Chromosome A08"/>
</dbReference>
<keyword evidence="5" id="KW-0756">Sterol biosynthesis</keyword>
<proteinExistence type="inferred from homology"/>
<organism evidence="8 9">
    <name type="scientific">Gossypium tomentosum</name>
    <name type="common">Hawaiian cotton</name>
    <name type="synonym">Gossypium sandvicense</name>
    <dbReference type="NCBI Taxonomy" id="34277"/>
    <lineage>
        <taxon>Eukaryota</taxon>
        <taxon>Viridiplantae</taxon>
        <taxon>Streptophyta</taxon>
        <taxon>Embryophyta</taxon>
        <taxon>Tracheophyta</taxon>
        <taxon>Spermatophyta</taxon>
        <taxon>Magnoliopsida</taxon>
        <taxon>eudicotyledons</taxon>
        <taxon>Gunneridae</taxon>
        <taxon>Pentapetalae</taxon>
        <taxon>rosids</taxon>
        <taxon>malvids</taxon>
        <taxon>Malvales</taxon>
        <taxon>Malvaceae</taxon>
        <taxon>Malvoideae</taxon>
        <taxon>Gossypium</taxon>
    </lineage>
</organism>
<dbReference type="InterPro" id="IPR013528">
    <property type="entry name" value="HMG_CoA_synth_N"/>
</dbReference>
<dbReference type="Pfam" id="PF01154">
    <property type="entry name" value="HMG_CoA_synt_N"/>
    <property type="match status" value="1"/>
</dbReference>
<feature type="domain" description="Hydroxymethylglutaryl-coenzyme A synthase C-terminal" evidence="7">
    <location>
        <begin position="314"/>
        <end position="415"/>
    </location>
</feature>
<evidence type="ECO:0000256" key="3">
    <source>
        <dbReference type="PIRSR" id="PIRSR610122-1"/>
    </source>
</evidence>
<feature type="active site" description="Acyl-thioester intermediate" evidence="3">
    <location>
        <position position="117"/>
    </location>
</feature>
<dbReference type="GO" id="GO:0010142">
    <property type="term" value="P:farnesyl diphosphate biosynthetic process, mevalonate pathway"/>
    <property type="evidence" value="ECO:0007669"/>
    <property type="project" value="InterPro"/>
</dbReference>
<protein>
    <recommendedName>
        <fullName evidence="5">Hydroxymethylglutaryl-CoA synthase</fullName>
        <shortName evidence="5">HMG-CoA synthase</shortName>
        <ecNumber evidence="5">2.3.3.10</ecNumber>
    </recommendedName>
    <alternativeName>
        <fullName evidence="5">3-hydroxy-3-methylglutaryl coenzyme A synthase</fullName>
    </alternativeName>
</protein>
<dbReference type="PROSITE" id="PS01226">
    <property type="entry name" value="HMG_COA_SYNTHASE"/>
    <property type="match status" value="1"/>
</dbReference>
<keyword evidence="5" id="KW-1207">Sterol metabolism</keyword>
<dbReference type="PANTHER" id="PTHR43323">
    <property type="entry name" value="3-HYDROXY-3-METHYLGLUTARYL COENZYME A SYNTHASE"/>
    <property type="match status" value="1"/>
</dbReference>
<dbReference type="GO" id="GO:0004421">
    <property type="term" value="F:hydroxymethylglutaryl-CoA synthase activity"/>
    <property type="evidence" value="ECO:0007669"/>
    <property type="project" value="UniProtKB-EC"/>
</dbReference>
<dbReference type="NCBIfam" id="TIGR01833">
    <property type="entry name" value="HMG-CoA-S_euk"/>
    <property type="match status" value="1"/>
</dbReference>
<evidence type="ECO:0000256" key="5">
    <source>
        <dbReference type="RuleBase" id="RU364071"/>
    </source>
</evidence>
<evidence type="ECO:0000313" key="8">
    <source>
        <dbReference type="EMBL" id="TYI15758.1"/>
    </source>
</evidence>
<dbReference type="AlphaFoldDB" id="A0A5D2PHI4"/>
<dbReference type="InterPro" id="IPR016039">
    <property type="entry name" value="Thiolase-like"/>
</dbReference>
<dbReference type="GO" id="GO:0016126">
    <property type="term" value="P:sterol biosynthetic process"/>
    <property type="evidence" value="ECO:0007669"/>
    <property type="project" value="UniProtKB-KW"/>
</dbReference>
<reference evidence="8 9" key="1">
    <citation type="submission" date="2019-07" db="EMBL/GenBank/DDBJ databases">
        <title>WGS assembly of Gossypium tomentosum.</title>
        <authorList>
            <person name="Chen Z.J."/>
            <person name="Sreedasyam A."/>
            <person name="Ando A."/>
            <person name="Song Q."/>
            <person name="De L."/>
            <person name="Hulse-Kemp A."/>
            <person name="Ding M."/>
            <person name="Ye W."/>
            <person name="Kirkbride R."/>
            <person name="Jenkins J."/>
            <person name="Plott C."/>
            <person name="Lovell J."/>
            <person name="Lin Y.-M."/>
            <person name="Vaughn R."/>
            <person name="Liu B."/>
            <person name="Li W."/>
            <person name="Simpson S."/>
            <person name="Scheffler B."/>
            <person name="Saski C."/>
            <person name="Grover C."/>
            <person name="Hu G."/>
            <person name="Conover J."/>
            <person name="Carlson J."/>
            <person name="Shu S."/>
            <person name="Boston L."/>
            <person name="Williams M."/>
            <person name="Peterson D."/>
            <person name="Mcgee K."/>
            <person name="Jones D."/>
            <person name="Wendel J."/>
            <person name="Stelly D."/>
            <person name="Grimwood J."/>
            <person name="Schmutz J."/>
        </authorList>
    </citation>
    <scope>NUCLEOTIDE SEQUENCE [LARGE SCALE GENOMIC DNA]</scope>
    <source>
        <strain evidence="8">7179.01</strain>
    </source>
</reference>
<evidence type="ECO:0000256" key="1">
    <source>
        <dbReference type="ARBA" id="ARBA00007061"/>
    </source>
</evidence>
<evidence type="ECO:0000259" key="6">
    <source>
        <dbReference type="Pfam" id="PF01154"/>
    </source>
</evidence>
<evidence type="ECO:0000313" key="9">
    <source>
        <dbReference type="Proteomes" id="UP000322667"/>
    </source>
</evidence>
<evidence type="ECO:0000259" key="7">
    <source>
        <dbReference type="Pfam" id="PF08540"/>
    </source>
</evidence>
<dbReference type="PANTHER" id="PTHR43323:SF2">
    <property type="entry name" value="HYDROXYMETHYLGLUTARYL-COA SYNTHASE"/>
    <property type="match status" value="1"/>
</dbReference>
<comment type="pathway">
    <text evidence="5">Metabolic intermediate biosynthesis; (R)-mevalonate biosynthesis; (R)-mevalonate from acetyl-CoA: step 2/3.</text>
</comment>
<comment type="similarity">
    <text evidence="1 5">Belongs to the thiolase-like superfamily. HMG-CoA synthase family.</text>
</comment>
<dbReference type="Pfam" id="PF08540">
    <property type="entry name" value="HMG_CoA_synt_C"/>
    <property type="match status" value="2"/>
</dbReference>
<keyword evidence="5" id="KW-0443">Lipid metabolism</keyword>
<feature type="domain" description="Hydroxymethylglutaryl-coenzyme A synthase C-terminal" evidence="7">
    <location>
        <begin position="175"/>
        <end position="313"/>
    </location>
</feature>
<dbReference type="InterPro" id="IPR013746">
    <property type="entry name" value="HMG_CoA_synt_C_dom"/>
</dbReference>
<evidence type="ECO:0000256" key="4">
    <source>
        <dbReference type="PIRSR" id="PIRSR610122-2"/>
    </source>
</evidence>
<dbReference type="EC" id="2.3.3.10" evidence="5"/>
<comment type="function">
    <text evidence="5">Catalyzes the condensation of acetyl-CoA with acetoacetyl-CoA to form HMG-CoA.</text>
</comment>
<dbReference type="GO" id="GO:0006084">
    <property type="term" value="P:acetyl-CoA metabolic process"/>
    <property type="evidence" value="ECO:0007669"/>
    <property type="project" value="InterPro"/>
</dbReference>
<dbReference type="InterPro" id="IPR000590">
    <property type="entry name" value="HMG_CoA_synt_AS"/>
</dbReference>
<accession>A0A5D2PHI4</accession>
<dbReference type="InterPro" id="IPR010122">
    <property type="entry name" value="HMG_CoA_synthase_euk"/>
</dbReference>
<feature type="binding site" evidence="4">
    <location>
        <position position="256"/>
    </location>
    <ligand>
        <name>CoA</name>
        <dbReference type="ChEBI" id="CHEBI:57287"/>
    </ligand>
</feature>
<gene>
    <name evidence="8" type="ORF">ES332_A08G208800v1</name>
</gene>
<keyword evidence="9" id="KW-1185">Reference proteome</keyword>
<feature type="domain" description="Hydroxymethylglutaryl-coenzyme A synthase N-terminal" evidence="6">
    <location>
        <begin position="2"/>
        <end position="174"/>
    </location>
</feature>
<dbReference type="FunFam" id="3.40.47.10:FF:000008">
    <property type="entry name" value="3-hydroxy-3-methylglutaryl coenzyme A synthase"/>
    <property type="match status" value="1"/>
</dbReference>
<comment type="catalytic activity">
    <reaction evidence="5">
        <text>acetoacetyl-CoA + acetyl-CoA + H2O = (3S)-3-hydroxy-3-methylglutaryl-CoA + CoA + H(+)</text>
        <dbReference type="Rhea" id="RHEA:10188"/>
        <dbReference type="ChEBI" id="CHEBI:15377"/>
        <dbReference type="ChEBI" id="CHEBI:15378"/>
        <dbReference type="ChEBI" id="CHEBI:43074"/>
        <dbReference type="ChEBI" id="CHEBI:57286"/>
        <dbReference type="ChEBI" id="CHEBI:57287"/>
        <dbReference type="ChEBI" id="CHEBI:57288"/>
        <dbReference type="EC" id="2.3.3.10"/>
    </reaction>
</comment>
<dbReference type="Gene3D" id="3.40.47.10">
    <property type="match status" value="1"/>
</dbReference>
<keyword evidence="5" id="KW-0752">Steroid biosynthesis</keyword>
<name>A0A5D2PHI4_GOSTO</name>
<keyword evidence="5" id="KW-0444">Lipid biosynthesis</keyword>
<keyword evidence="5" id="KW-0753">Steroid metabolism</keyword>
<feature type="active site" description="Proton donor/acceptor" evidence="3">
    <location>
        <position position="247"/>
    </location>
</feature>
<dbReference type="SUPFAM" id="SSF53901">
    <property type="entry name" value="Thiolase-like"/>
    <property type="match status" value="2"/>
</dbReference>
<dbReference type="CDD" id="cd00827">
    <property type="entry name" value="init_cond_enzymes"/>
    <property type="match status" value="1"/>
</dbReference>
<feature type="active site" description="Proton donor/acceptor" evidence="3">
    <location>
        <position position="83"/>
    </location>
</feature>
<sequence>MAKNVGVLAMEIYFPPTCVQQEALETRDGASKGKYTIGLGQDCMAFCTEVEDVISMSLTAVTSLLEKYTIDPKQIGRFEVGSETVIDKSKSIKTFLMQIFEKCGNTDIEGVDSTNACYGGTAALFNCVNWVESSSWDGRYGLLVCTDSAVYAEGPARPTGGAAAIAMLIGPDAPIVFESKFRGSHMSHAYDFYKPNLASEYPVVDGKLSQTCYLMALDTCYKYFCYKYEKLEGKQFSISDADHIVFHSPYNKLVQKSFARLLFNDFMRNASSVDDIAKGKLSPFSNLTGDESYQSRDLEKVSQQVSKSLYDAKAGKRVILFSYGSGLTSTMFSLRLHEGQHPFCLSNIATVMNVAGKLKWRHEFPPEKFVQTMKLMEHRYGAKDFVTSKDCGLLSPGTYYLTEVDSMYRRFYSKKDGDYTVCENGSLANGH</sequence>
<evidence type="ECO:0000256" key="2">
    <source>
        <dbReference type="ARBA" id="ARBA00022679"/>
    </source>
</evidence>
<feature type="binding site" evidence="4">
    <location>
        <position position="252"/>
    </location>
    <ligand>
        <name>CoA</name>
        <dbReference type="ChEBI" id="CHEBI:57287"/>
    </ligand>
</feature>